<dbReference type="RefSeq" id="WP_216521428.1">
    <property type="nucleotide sequence ID" value="NZ_JAHLPM010000017.1"/>
</dbReference>
<gene>
    <name evidence="2" type="ORF">KQI42_16740</name>
</gene>
<accession>A0ABS6E9R4</accession>
<comment type="caution">
    <text evidence="2">The sequence shown here is derived from an EMBL/GenBank/DDBJ whole genome shotgun (WGS) entry which is preliminary data.</text>
</comment>
<dbReference type="CDD" id="cd02205">
    <property type="entry name" value="CBS_pair_SF"/>
    <property type="match status" value="1"/>
</dbReference>
<keyword evidence="3" id="KW-1185">Reference proteome</keyword>
<protein>
    <recommendedName>
        <fullName evidence="1">ACT domain-containing protein</fullName>
    </recommendedName>
</protein>
<evidence type="ECO:0000313" key="2">
    <source>
        <dbReference type="EMBL" id="MBU5439664.1"/>
    </source>
</evidence>
<dbReference type="PROSITE" id="PS51671">
    <property type="entry name" value="ACT"/>
    <property type="match status" value="1"/>
</dbReference>
<dbReference type="Pfam" id="PF00571">
    <property type="entry name" value="CBS"/>
    <property type="match status" value="1"/>
</dbReference>
<organism evidence="2 3">
    <name type="scientific">Tissierella simiarum</name>
    <dbReference type="NCBI Taxonomy" id="2841534"/>
    <lineage>
        <taxon>Bacteria</taxon>
        <taxon>Bacillati</taxon>
        <taxon>Bacillota</taxon>
        <taxon>Tissierellia</taxon>
        <taxon>Tissierellales</taxon>
        <taxon>Tissierellaceae</taxon>
        <taxon>Tissierella</taxon>
    </lineage>
</organism>
<dbReference type="PIRSF" id="PIRSF035040">
    <property type="entry name" value="UCP035040_CBS_Lmo0553"/>
    <property type="match status" value="1"/>
</dbReference>
<dbReference type="InterPro" id="IPR000644">
    <property type="entry name" value="CBS_dom"/>
</dbReference>
<dbReference type="InterPro" id="IPR017036">
    <property type="entry name" value="Lmo0553-like"/>
</dbReference>
<proteinExistence type="predicted"/>
<evidence type="ECO:0000259" key="1">
    <source>
        <dbReference type="PROSITE" id="PS51671"/>
    </source>
</evidence>
<evidence type="ECO:0000313" key="3">
    <source>
        <dbReference type="Proteomes" id="UP000749471"/>
    </source>
</evidence>
<dbReference type="EMBL" id="JAHLPM010000017">
    <property type="protein sequence ID" value="MBU5439664.1"/>
    <property type="molecule type" value="Genomic_DNA"/>
</dbReference>
<name>A0ABS6E9R4_9FIRM</name>
<dbReference type="InterPro" id="IPR002912">
    <property type="entry name" value="ACT_dom"/>
</dbReference>
<dbReference type="Pfam" id="PF22190">
    <property type="entry name" value="TTHA0829-like_ACT"/>
    <property type="match status" value="1"/>
</dbReference>
<feature type="domain" description="ACT" evidence="1">
    <location>
        <begin position="140"/>
        <end position="210"/>
    </location>
</feature>
<dbReference type="Proteomes" id="UP000749471">
    <property type="component" value="Unassembled WGS sequence"/>
</dbReference>
<sequence length="210" mass="24058">MYVKTHMLPKEKLTTVSLEENIGSALEKIIEGDFLSLPVLDGSEFKGFIMKEAIYRRYFDMGCMDKDEFLKGTKVKELYNDNYKSIKEGEKIENASYLLKELRTPFLPVFNSYDKFVGILTHFSIFNAFSEIFGFDKGTRIVVNLFDIPGQLAKLTEVIKKENANIINFAIMDAKILDVVRVILRVDSENVEELIKKIEDAGFKIGEVTK</sequence>
<reference evidence="2 3" key="1">
    <citation type="submission" date="2021-06" db="EMBL/GenBank/DDBJ databases">
        <authorList>
            <person name="Sun Q."/>
            <person name="Li D."/>
        </authorList>
    </citation>
    <scope>NUCLEOTIDE SEQUENCE [LARGE SCALE GENOMIC DNA]</scope>
    <source>
        <strain evidence="2 3">MSJ-40</strain>
    </source>
</reference>